<dbReference type="InterPro" id="IPR000403">
    <property type="entry name" value="PI3/4_kinase_cat_dom"/>
</dbReference>
<dbReference type="InterPro" id="IPR018936">
    <property type="entry name" value="PI3/4_kinase_CS"/>
</dbReference>
<dbReference type="FunFam" id="3.30.1010.10:FF:000002">
    <property type="entry name" value="Phosphatidylinositol 3-kinase catalytic subunit type 3"/>
    <property type="match status" value="1"/>
</dbReference>
<comment type="caution">
    <text evidence="9">The sequence shown here is derived from an EMBL/GenBank/DDBJ whole genome shotgun (WGS) entry which is preliminary data.</text>
</comment>
<dbReference type="GO" id="GO:0005777">
    <property type="term" value="C:peroxisome"/>
    <property type="evidence" value="ECO:0007669"/>
    <property type="project" value="TreeGrafter"/>
</dbReference>
<accession>A0A9Q0LTW5</accession>
<keyword evidence="3" id="KW-0547">Nucleotide-binding</keyword>
<dbReference type="Proteomes" id="UP001149090">
    <property type="component" value="Unassembled WGS sequence"/>
</dbReference>
<dbReference type="CDD" id="cd00896">
    <property type="entry name" value="PI3Kc_III"/>
    <property type="match status" value="1"/>
</dbReference>
<protein>
    <recommendedName>
        <fullName evidence="1">phosphatidylinositol 3-kinase</fullName>
        <ecNumber evidence="1">2.7.1.137</ecNumber>
    </recommendedName>
</protein>
<dbReference type="EMBL" id="JAPDFW010000056">
    <property type="protein sequence ID" value="KAJ5077835.1"/>
    <property type="molecule type" value="Genomic_DNA"/>
</dbReference>
<dbReference type="SMART" id="SM00145">
    <property type="entry name" value="PI3Ka"/>
    <property type="match status" value="1"/>
</dbReference>
<organism evidence="9 10">
    <name type="scientific">Anaeramoeba ignava</name>
    <name type="common">Anaerobic marine amoeba</name>
    <dbReference type="NCBI Taxonomy" id="1746090"/>
    <lineage>
        <taxon>Eukaryota</taxon>
        <taxon>Metamonada</taxon>
        <taxon>Anaeramoebidae</taxon>
        <taxon>Anaeramoeba</taxon>
    </lineage>
</organism>
<dbReference type="SUPFAM" id="SSF48371">
    <property type="entry name" value="ARM repeat"/>
    <property type="match status" value="1"/>
</dbReference>
<keyword evidence="10" id="KW-1185">Reference proteome</keyword>
<dbReference type="GO" id="GO:0000407">
    <property type="term" value="C:phagophore assembly site"/>
    <property type="evidence" value="ECO:0007669"/>
    <property type="project" value="TreeGrafter"/>
</dbReference>
<evidence type="ECO:0000256" key="4">
    <source>
        <dbReference type="ARBA" id="ARBA00022777"/>
    </source>
</evidence>
<dbReference type="PROSITE" id="PS50290">
    <property type="entry name" value="PI3_4_KINASE_3"/>
    <property type="match status" value="1"/>
</dbReference>
<dbReference type="FunFam" id="1.10.1070.11:FF:000002">
    <property type="entry name" value="Phosphatidylinositol 3-kinase catalytic subunit type 3"/>
    <property type="match status" value="1"/>
</dbReference>
<dbReference type="OrthoDB" id="67688at2759"/>
<dbReference type="Gene3D" id="3.30.1010.10">
    <property type="entry name" value="Phosphatidylinositol 3-kinase Catalytic Subunit, Chain A, domain 4"/>
    <property type="match status" value="1"/>
</dbReference>
<dbReference type="PANTHER" id="PTHR10048">
    <property type="entry name" value="PHOSPHATIDYLINOSITOL KINASE"/>
    <property type="match status" value="1"/>
</dbReference>
<dbReference type="InterPro" id="IPR016024">
    <property type="entry name" value="ARM-type_fold"/>
</dbReference>
<dbReference type="SMART" id="SM00146">
    <property type="entry name" value="PI3Kc"/>
    <property type="match status" value="1"/>
</dbReference>
<keyword evidence="4" id="KW-0418">Kinase</keyword>
<keyword evidence="2" id="KW-0808">Transferase</keyword>
<dbReference type="InterPro" id="IPR057756">
    <property type="entry name" value="PI3-kinase_type3/VPS34_cat"/>
</dbReference>
<dbReference type="SUPFAM" id="SSF56112">
    <property type="entry name" value="Protein kinase-like (PK-like)"/>
    <property type="match status" value="1"/>
</dbReference>
<gene>
    <name evidence="9" type="ORF">M0811_05525</name>
</gene>
<evidence type="ECO:0000259" key="7">
    <source>
        <dbReference type="PROSITE" id="PS50290"/>
    </source>
</evidence>
<evidence type="ECO:0000256" key="6">
    <source>
        <dbReference type="ARBA" id="ARBA00023985"/>
    </source>
</evidence>
<evidence type="ECO:0000313" key="10">
    <source>
        <dbReference type="Proteomes" id="UP001149090"/>
    </source>
</evidence>
<feature type="domain" description="PI3K/PI4K catalytic" evidence="7">
    <location>
        <begin position="183"/>
        <end position="471"/>
    </location>
</feature>
<dbReference type="EC" id="2.7.1.137" evidence="1"/>
<dbReference type="Pfam" id="PF00454">
    <property type="entry name" value="PI3_PI4_kinase"/>
    <property type="match status" value="1"/>
</dbReference>
<dbReference type="OMA" id="MANAVNW"/>
<dbReference type="GO" id="GO:0000045">
    <property type="term" value="P:autophagosome assembly"/>
    <property type="evidence" value="ECO:0007669"/>
    <property type="project" value="TreeGrafter"/>
</dbReference>
<dbReference type="Pfam" id="PF00613">
    <property type="entry name" value="PI3Ka"/>
    <property type="match status" value="1"/>
</dbReference>
<dbReference type="GO" id="GO:0005768">
    <property type="term" value="C:endosome"/>
    <property type="evidence" value="ECO:0007669"/>
    <property type="project" value="TreeGrafter"/>
</dbReference>
<dbReference type="GO" id="GO:0048015">
    <property type="term" value="P:phosphatidylinositol-mediated signaling"/>
    <property type="evidence" value="ECO:0007669"/>
    <property type="project" value="TreeGrafter"/>
</dbReference>
<dbReference type="AlphaFoldDB" id="A0A9Q0LTW5"/>
<dbReference type="GO" id="GO:0034272">
    <property type="term" value="C:phosphatidylinositol 3-kinase complex, class III, type II"/>
    <property type="evidence" value="ECO:0007669"/>
    <property type="project" value="TreeGrafter"/>
</dbReference>
<dbReference type="InterPro" id="IPR036940">
    <property type="entry name" value="PI3/4_kinase_cat_sf"/>
</dbReference>
<dbReference type="PROSITE" id="PS51545">
    <property type="entry name" value="PIK_HELICAL"/>
    <property type="match status" value="1"/>
</dbReference>
<sequence length="487" mass="56994">MMNNWNVDTVIALELISKKFKNQKIRQFGVEKLDECEDKELILYLLQVVQGLRYEESEKSPLTQFLIRRSLQNPILGVYFYWYVGTERNDKKFSIFAKVHLEFARQCLESEKGKVLLTQLQRQEKLIQELGEIAEKLKSNSKLSRPKKITFLKEMLQFQYKDLLEFQPLLLPLDPHVSVIGIKPENVYIFKSNLYPMKIVFREFDSHSFKFKENYKGNDKENEKENDKENEYGIIYKMGDDIRQDNLVMQLIILMEQLLKKENLDLKLTPYHVLPTSSEIGIVQFVKAKSLASILGEFDSLSNFFIKFHPDNNNDFGFEKDVMSNYIKSCAGYCIITYILGVGDRHLDNLMLTQDGKLIHIDFGYILGHDPKPFPPPMKLCKEMVDVMGGLKSEYYQEFKRLSAETFIALRRHSHLIVNLLMLMIDANIPDIDRSQTSIVKVHEKFSLHLNDEKAKKYISAVIDESVNALFPQVVETIHKWAQYWRS</sequence>
<dbReference type="GO" id="GO:0016303">
    <property type="term" value="F:1-phosphatidylinositol-3-kinase activity"/>
    <property type="evidence" value="ECO:0007669"/>
    <property type="project" value="UniProtKB-EC"/>
</dbReference>
<dbReference type="PROSITE" id="PS00916">
    <property type="entry name" value="PI3_4_KINASE_2"/>
    <property type="match status" value="1"/>
</dbReference>
<dbReference type="GO" id="GO:0034271">
    <property type="term" value="C:phosphatidylinositol 3-kinase complex, class III, type I"/>
    <property type="evidence" value="ECO:0007669"/>
    <property type="project" value="TreeGrafter"/>
</dbReference>
<dbReference type="InterPro" id="IPR011009">
    <property type="entry name" value="Kinase-like_dom_sf"/>
</dbReference>
<dbReference type="Gene3D" id="1.10.1070.11">
    <property type="entry name" value="Phosphatidylinositol 3-/4-kinase, catalytic domain"/>
    <property type="match status" value="1"/>
</dbReference>
<dbReference type="GO" id="GO:0005524">
    <property type="term" value="F:ATP binding"/>
    <property type="evidence" value="ECO:0007669"/>
    <property type="project" value="UniProtKB-KW"/>
</dbReference>
<dbReference type="InterPro" id="IPR015433">
    <property type="entry name" value="PI3/4_kinase"/>
</dbReference>
<evidence type="ECO:0000256" key="3">
    <source>
        <dbReference type="ARBA" id="ARBA00022741"/>
    </source>
</evidence>
<keyword evidence="5" id="KW-0067">ATP-binding</keyword>
<dbReference type="Gene3D" id="1.25.40.70">
    <property type="entry name" value="Phosphatidylinositol 3-kinase, accessory domain (PIK)"/>
    <property type="match status" value="1"/>
</dbReference>
<evidence type="ECO:0000256" key="5">
    <source>
        <dbReference type="ARBA" id="ARBA00022840"/>
    </source>
</evidence>
<dbReference type="PANTHER" id="PTHR10048:SF7">
    <property type="entry name" value="PHOSPHATIDYLINOSITOL 3-KINASE CATALYTIC SUBUNIT TYPE 3"/>
    <property type="match status" value="1"/>
</dbReference>
<evidence type="ECO:0000313" key="9">
    <source>
        <dbReference type="EMBL" id="KAJ5077835.1"/>
    </source>
</evidence>
<dbReference type="GO" id="GO:0006897">
    <property type="term" value="P:endocytosis"/>
    <property type="evidence" value="ECO:0007669"/>
    <property type="project" value="TreeGrafter"/>
</dbReference>
<evidence type="ECO:0000256" key="2">
    <source>
        <dbReference type="ARBA" id="ARBA00022679"/>
    </source>
</evidence>
<dbReference type="InterPro" id="IPR001263">
    <property type="entry name" value="PI3K_accessory_dom"/>
</dbReference>
<evidence type="ECO:0000259" key="8">
    <source>
        <dbReference type="PROSITE" id="PS51545"/>
    </source>
</evidence>
<dbReference type="InterPro" id="IPR042236">
    <property type="entry name" value="PI3K_accessory_sf"/>
</dbReference>
<feature type="domain" description="PIK helical" evidence="8">
    <location>
        <begin position="1"/>
        <end position="107"/>
    </location>
</feature>
<proteinExistence type="predicted"/>
<name>A0A9Q0LTW5_ANAIG</name>
<reference evidence="9" key="1">
    <citation type="submission" date="2022-10" db="EMBL/GenBank/DDBJ databases">
        <title>Novel sulphate-reducing endosymbionts in the free-living metamonad Anaeramoeba.</title>
        <authorList>
            <person name="Jerlstrom-Hultqvist J."/>
            <person name="Cepicka I."/>
            <person name="Gallot-Lavallee L."/>
            <person name="Salas-Leiva D."/>
            <person name="Curtis B.A."/>
            <person name="Zahonova K."/>
            <person name="Pipaliya S."/>
            <person name="Dacks J."/>
            <person name="Roger A.J."/>
        </authorList>
    </citation>
    <scope>NUCLEOTIDE SEQUENCE</scope>
    <source>
        <strain evidence="9">BMAN</strain>
    </source>
</reference>
<comment type="catalytic activity">
    <reaction evidence="6">
        <text>a 1,2-diacyl-sn-glycero-3-phospho-(1D-myo-inositol) + ATP = a 1,2-diacyl-sn-glycero-3-phospho-(1D-myo-inositol-3-phosphate) + ADP + H(+)</text>
        <dbReference type="Rhea" id="RHEA:12709"/>
        <dbReference type="ChEBI" id="CHEBI:15378"/>
        <dbReference type="ChEBI" id="CHEBI:30616"/>
        <dbReference type="ChEBI" id="CHEBI:57880"/>
        <dbReference type="ChEBI" id="CHEBI:58088"/>
        <dbReference type="ChEBI" id="CHEBI:456216"/>
        <dbReference type="EC" id="2.7.1.137"/>
    </reaction>
    <physiologicalReaction direction="left-to-right" evidence="6">
        <dbReference type="Rhea" id="RHEA:12710"/>
    </physiologicalReaction>
</comment>
<evidence type="ECO:0000256" key="1">
    <source>
        <dbReference type="ARBA" id="ARBA00012073"/>
    </source>
</evidence>